<reference evidence="1 2" key="1">
    <citation type="submission" date="2018-04" db="EMBL/GenBank/DDBJ databases">
        <title>Genomic Encyclopedia of Type Strains, Phase IV (KMG-IV): sequencing the most valuable type-strain genomes for metagenomic binning, comparative biology and taxonomic classification.</title>
        <authorList>
            <person name="Goeker M."/>
        </authorList>
    </citation>
    <scope>NUCLEOTIDE SEQUENCE [LARGE SCALE GENOMIC DNA]</scope>
    <source>
        <strain evidence="1 2">DSM 14823</strain>
    </source>
</reference>
<dbReference type="Proteomes" id="UP000245959">
    <property type="component" value="Unassembled WGS sequence"/>
</dbReference>
<gene>
    <name evidence="1" type="ORF">C8D82_11540</name>
</gene>
<organism evidence="1 2">
    <name type="scientific">Victivallis vadensis</name>
    <dbReference type="NCBI Taxonomy" id="172901"/>
    <lineage>
        <taxon>Bacteria</taxon>
        <taxon>Pseudomonadati</taxon>
        <taxon>Lentisphaerota</taxon>
        <taxon>Lentisphaeria</taxon>
        <taxon>Victivallales</taxon>
        <taxon>Victivallaceae</taxon>
        <taxon>Victivallis</taxon>
    </lineage>
</organism>
<evidence type="ECO:0000313" key="1">
    <source>
        <dbReference type="EMBL" id="PVY40989.1"/>
    </source>
</evidence>
<dbReference type="RefSeq" id="WP_116884197.1">
    <property type="nucleotide sequence ID" value="NZ_CABMMC010000062.1"/>
</dbReference>
<dbReference type="EMBL" id="QEKH01000015">
    <property type="protein sequence ID" value="PVY40989.1"/>
    <property type="molecule type" value="Genomic_DNA"/>
</dbReference>
<sequence>MEFLKRHYEKLILLVLLLAFILSMVYVLRIIDQTKEITEESLQIPTRAADYEVHDPKAAEFEIADYWQSRNANWPASQARNKANPFFSDLVVTFPMARCPGEDKKPCGKIIPLYYFTEEQPCPFCGLELKKPPKRTAEEGQLFLNNIQLTQEEATRFRLNVEDALLDRDNDGFSNIFEIRVAKTSPVDPRSHSPMWYRLRLQEIRRVELPIKFMAVNTNNSDDKSRWDLQLNMVNKRNREITSIEAVGNTIELDNKTYKIADVKLVKREIPAETKGGTPRISDESVMYLEQVEGTDKLELQVGKKVFSSRPKAIMKDVGVRDGMIICDIGERFRMGLRTTGFANYRVKAIDAKAMTVTLENPSAVEGDTTLDPAGRKMVVTKKGMIPDEMLVNFENEQLREDGMGMAPRGGY</sequence>
<keyword evidence="2" id="KW-1185">Reference proteome</keyword>
<dbReference type="AlphaFoldDB" id="A0A2U1AX38"/>
<evidence type="ECO:0000313" key="2">
    <source>
        <dbReference type="Proteomes" id="UP000245959"/>
    </source>
</evidence>
<proteinExistence type="predicted"/>
<dbReference type="GeneID" id="78295499"/>
<comment type="caution">
    <text evidence="1">The sequence shown here is derived from an EMBL/GenBank/DDBJ whole genome shotgun (WGS) entry which is preliminary data.</text>
</comment>
<name>A0A2U1AX38_9BACT</name>
<protein>
    <submittedName>
        <fullName evidence="1">Uncharacterized protein</fullName>
    </submittedName>
</protein>
<accession>A0A2U1AX38</accession>
<dbReference type="OrthoDB" id="9803616at2"/>